<organism evidence="1 2">
    <name type="scientific">Aspergillus tamarii</name>
    <dbReference type="NCBI Taxonomy" id="41984"/>
    <lineage>
        <taxon>Eukaryota</taxon>
        <taxon>Fungi</taxon>
        <taxon>Dikarya</taxon>
        <taxon>Ascomycota</taxon>
        <taxon>Pezizomycotina</taxon>
        <taxon>Eurotiomycetes</taxon>
        <taxon>Eurotiomycetidae</taxon>
        <taxon>Eurotiales</taxon>
        <taxon>Aspergillaceae</taxon>
        <taxon>Aspergillus</taxon>
        <taxon>Aspergillus subgen. Circumdati</taxon>
    </lineage>
</organism>
<sequence length="120" mass="13368">MQSIQEQLQDANRVVWMAERDIESALRAFPEGPFKRTLCARRQKNNSYLANILQAACSAVGGCCGRGCGCCTRPRNSKRLNHFAHCTSMYKCCEGARGFKIGPLNPKEDPMSTLRLEGQI</sequence>
<keyword evidence="2" id="KW-1185">Reference proteome</keyword>
<dbReference type="AlphaFoldDB" id="A0A5N6UWM6"/>
<dbReference type="OrthoDB" id="4496774at2759"/>
<dbReference type="EMBL" id="ML738623">
    <property type="protein sequence ID" value="KAE8162853.1"/>
    <property type="molecule type" value="Genomic_DNA"/>
</dbReference>
<evidence type="ECO:0000313" key="1">
    <source>
        <dbReference type="EMBL" id="KAE8162853.1"/>
    </source>
</evidence>
<name>A0A5N6UWM6_ASPTM</name>
<dbReference type="Proteomes" id="UP000326950">
    <property type="component" value="Unassembled WGS sequence"/>
</dbReference>
<gene>
    <name evidence="1" type="ORF">BDV40DRAFT_264134</name>
</gene>
<protein>
    <submittedName>
        <fullName evidence="1">Uncharacterized protein</fullName>
    </submittedName>
</protein>
<proteinExistence type="predicted"/>
<reference evidence="1 2" key="1">
    <citation type="submission" date="2019-04" db="EMBL/GenBank/DDBJ databases">
        <title>Friends and foes A comparative genomics study of 23 Aspergillus species from section Flavi.</title>
        <authorList>
            <consortium name="DOE Joint Genome Institute"/>
            <person name="Kjaerbolling I."/>
            <person name="Vesth T."/>
            <person name="Frisvad J.C."/>
            <person name="Nybo J.L."/>
            <person name="Theobald S."/>
            <person name="Kildgaard S."/>
            <person name="Isbrandt T."/>
            <person name="Kuo A."/>
            <person name="Sato A."/>
            <person name="Lyhne E.K."/>
            <person name="Kogle M.E."/>
            <person name="Wiebenga A."/>
            <person name="Kun R.S."/>
            <person name="Lubbers R.J."/>
            <person name="Makela M.R."/>
            <person name="Barry K."/>
            <person name="Chovatia M."/>
            <person name="Clum A."/>
            <person name="Daum C."/>
            <person name="Haridas S."/>
            <person name="He G."/>
            <person name="LaButti K."/>
            <person name="Lipzen A."/>
            <person name="Mondo S."/>
            <person name="Riley R."/>
            <person name="Salamov A."/>
            <person name="Simmons B.A."/>
            <person name="Magnuson J.K."/>
            <person name="Henrissat B."/>
            <person name="Mortensen U.H."/>
            <person name="Larsen T.O."/>
            <person name="Devries R.P."/>
            <person name="Grigoriev I.V."/>
            <person name="Machida M."/>
            <person name="Baker S.E."/>
            <person name="Andersen M.R."/>
        </authorList>
    </citation>
    <scope>NUCLEOTIDE SEQUENCE [LARGE SCALE GENOMIC DNA]</scope>
    <source>
        <strain evidence="1 2">CBS 117626</strain>
    </source>
</reference>
<evidence type="ECO:0000313" key="2">
    <source>
        <dbReference type="Proteomes" id="UP000326950"/>
    </source>
</evidence>
<accession>A0A5N6UWM6</accession>